<sequence length="35" mass="3682">MANFEALKAAEKLKAEQEVLINPIQAAPESTAIAA</sequence>
<dbReference type="Proteomes" id="UP000548425">
    <property type="component" value="Unassembled WGS sequence"/>
</dbReference>
<evidence type="ECO:0000313" key="1">
    <source>
        <dbReference type="EMBL" id="MBB6362487.1"/>
    </source>
</evidence>
<evidence type="ECO:0000313" key="2">
    <source>
        <dbReference type="Proteomes" id="UP000548425"/>
    </source>
</evidence>
<gene>
    <name evidence="1" type="ORF">HNP34_000583</name>
</gene>
<reference evidence="1 2" key="1">
    <citation type="submission" date="2020-08" db="EMBL/GenBank/DDBJ databases">
        <title>Functional genomics of gut bacteria from endangered species of beetles.</title>
        <authorList>
            <person name="Carlos-Shanley C."/>
        </authorList>
    </citation>
    <scope>NUCLEOTIDE SEQUENCE [LARGE SCALE GENOMIC DNA]</scope>
    <source>
        <strain evidence="1 2">S00127</strain>
    </source>
</reference>
<accession>A0AAW3VCE3</accession>
<organism evidence="1 2">
    <name type="scientific">Acinetobacter lwoffii</name>
    <dbReference type="NCBI Taxonomy" id="28090"/>
    <lineage>
        <taxon>Bacteria</taxon>
        <taxon>Pseudomonadati</taxon>
        <taxon>Pseudomonadota</taxon>
        <taxon>Gammaproteobacteria</taxon>
        <taxon>Moraxellales</taxon>
        <taxon>Moraxellaceae</taxon>
        <taxon>Acinetobacter</taxon>
    </lineage>
</organism>
<dbReference type="EMBL" id="JACHLA010000002">
    <property type="protein sequence ID" value="MBB6362487.1"/>
    <property type="molecule type" value="Genomic_DNA"/>
</dbReference>
<comment type="caution">
    <text evidence="1">The sequence shown here is derived from an EMBL/GenBank/DDBJ whole genome shotgun (WGS) entry which is preliminary data.</text>
</comment>
<proteinExistence type="predicted"/>
<dbReference type="AlphaFoldDB" id="A0AAW3VCE3"/>
<protein>
    <submittedName>
        <fullName evidence="1">Uncharacterized protein</fullName>
    </submittedName>
</protein>
<name>A0AAW3VCE3_ACILW</name>